<evidence type="ECO:0000256" key="4">
    <source>
        <dbReference type="ARBA" id="ARBA00022741"/>
    </source>
</evidence>
<organism evidence="6">
    <name type="scientific">marine sediment metagenome</name>
    <dbReference type="NCBI Taxonomy" id="412755"/>
    <lineage>
        <taxon>unclassified sequences</taxon>
        <taxon>metagenomes</taxon>
        <taxon>ecological metagenomes</taxon>
    </lineage>
</organism>
<dbReference type="GO" id="GO:0005524">
    <property type="term" value="F:ATP binding"/>
    <property type="evidence" value="ECO:0007669"/>
    <property type="project" value="UniProtKB-KW"/>
</dbReference>
<dbReference type="GO" id="GO:0009536">
    <property type="term" value="C:plastid"/>
    <property type="evidence" value="ECO:0007669"/>
    <property type="project" value="UniProtKB-SubCell"/>
</dbReference>
<comment type="subcellular location">
    <subcellularLocation>
        <location evidence="1">Plastid</location>
    </subcellularLocation>
</comment>
<sequence length="358" mass="39197">MKTFKEQLTIETKACTGVTLCRSEDEERVEQHCRETAEELEYDFWAWSSATGLRCHTDPQKTPTGDLAGALYKLSNLLGYVVGWTGGPAILVAHDIVSVVNHQDQGGPDVARMLRTVVQLQRALADEAMDQEGNHQRMEATMKQFRTDQAALEQAYNTGDQKAVSKAAGTLSTNAADFAQQHEIPAIDRTVQLVLCDSEEMPRPCGADAITMELPGRDEVRIILEEFIEQREDIECEDTDAVLDAAAGLTEFQVRRALLLSSVQTDQLDPNQIAQYKRRALQARGITWIDPDPRGFDAIGGLEPLKQWLRARALTFDSDQAAAYGVGPARGVIISGPPGVAKSSLAGLLATEWSTTLG</sequence>
<keyword evidence="5" id="KW-0067">ATP-binding</keyword>
<proteinExistence type="predicted"/>
<evidence type="ECO:0000256" key="1">
    <source>
        <dbReference type="ARBA" id="ARBA00004474"/>
    </source>
</evidence>
<reference evidence="6" key="1">
    <citation type="journal article" date="2015" name="Nature">
        <title>Complex archaea that bridge the gap between prokaryotes and eukaryotes.</title>
        <authorList>
            <person name="Spang A."/>
            <person name="Saw J.H."/>
            <person name="Jorgensen S.L."/>
            <person name="Zaremba-Niedzwiedzka K."/>
            <person name="Martijn J."/>
            <person name="Lind A.E."/>
            <person name="van Eijk R."/>
            <person name="Schleper C."/>
            <person name="Guy L."/>
            <person name="Ettema T.J."/>
        </authorList>
    </citation>
    <scope>NUCLEOTIDE SEQUENCE</scope>
</reference>
<evidence type="ECO:0000256" key="2">
    <source>
        <dbReference type="ARBA" id="ARBA00022528"/>
    </source>
</evidence>
<dbReference type="PANTHER" id="PTHR42960">
    <property type="entry name" value="YCF46 PROTEIN"/>
    <property type="match status" value="1"/>
</dbReference>
<evidence type="ECO:0000256" key="3">
    <source>
        <dbReference type="ARBA" id="ARBA00022640"/>
    </source>
</evidence>
<feature type="non-terminal residue" evidence="6">
    <location>
        <position position="358"/>
    </location>
</feature>
<keyword evidence="3" id="KW-0934">Plastid</keyword>
<comment type="caution">
    <text evidence="6">The sequence shown here is derived from an EMBL/GenBank/DDBJ whole genome shotgun (WGS) entry which is preliminary data.</text>
</comment>
<evidence type="ECO:0000256" key="5">
    <source>
        <dbReference type="ARBA" id="ARBA00022840"/>
    </source>
</evidence>
<protein>
    <recommendedName>
        <fullName evidence="7">ATPase AAA-type core domain-containing protein</fullName>
    </recommendedName>
</protein>
<dbReference type="InterPro" id="IPR027417">
    <property type="entry name" value="P-loop_NTPase"/>
</dbReference>
<dbReference type="AlphaFoldDB" id="A0A0F9P2P5"/>
<name>A0A0F9P2P5_9ZZZZ</name>
<dbReference type="SUPFAM" id="SSF52540">
    <property type="entry name" value="P-loop containing nucleoside triphosphate hydrolases"/>
    <property type="match status" value="1"/>
</dbReference>
<evidence type="ECO:0008006" key="7">
    <source>
        <dbReference type="Google" id="ProtNLM"/>
    </source>
</evidence>
<keyword evidence="4" id="KW-0547">Nucleotide-binding</keyword>
<dbReference type="Gene3D" id="3.40.50.300">
    <property type="entry name" value="P-loop containing nucleotide triphosphate hydrolases"/>
    <property type="match status" value="1"/>
</dbReference>
<accession>A0A0F9P2P5</accession>
<dbReference type="InterPro" id="IPR052381">
    <property type="entry name" value="AAA_domain_protein"/>
</dbReference>
<dbReference type="EMBL" id="LAZR01002892">
    <property type="protein sequence ID" value="KKN24314.1"/>
    <property type="molecule type" value="Genomic_DNA"/>
</dbReference>
<evidence type="ECO:0000313" key="6">
    <source>
        <dbReference type="EMBL" id="KKN24314.1"/>
    </source>
</evidence>
<gene>
    <name evidence="6" type="ORF">LCGC14_0896220</name>
</gene>
<dbReference type="PANTHER" id="PTHR42960:SF1">
    <property type="entry name" value="YCF46 PROTEIN"/>
    <property type="match status" value="1"/>
</dbReference>
<keyword evidence="2" id="KW-0150">Chloroplast</keyword>